<feature type="transmembrane region" description="Helical" evidence="1">
    <location>
        <begin position="28"/>
        <end position="56"/>
    </location>
</feature>
<gene>
    <name evidence="2" type="ORF">EURHEDRAFT_137382</name>
</gene>
<protein>
    <submittedName>
        <fullName evidence="2">Uncharacterized protein</fullName>
    </submittedName>
</protein>
<dbReference type="RefSeq" id="XP_040637274.1">
    <property type="nucleotide sequence ID" value="XM_040777757.1"/>
</dbReference>
<dbReference type="AlphaFoldDB" id="A0A017S9X3"/>
<organism evidence="2 3">
    <name type="scientific">Aspergillus ruber (strain CBS 135680)</name>
    <dbReference type="NCBI Taxonomy" id="1388766"/>
    <lineage>
        <taxon>Eukaryota</taxon>
        <taxon>Fungi</taxon>
        <taxon>Dikarya</taxon>
        <taxon>Ascomycota</taxon>
        <taxon>Pezizomycotina</taxon>
        <taxon>Eurotiomycetes</taxon>
        <taxon>Eurotiomycetidae</taxon>
        <taxon>Eurotiales</taxon>
        <taxon>Aspergillaceae</taxon>
        <taxon>Aspergillus</taxon>
        <taxon>Aspergillus subgen. Aspergillus</taxon>
    </lineage>
</organism>
<keyword evidence="1" id="KW-1133">Transmembrane helix</keyword>
<proteinExistence type="predicted"/>
<reference evidence="3" key="1">
    <citation type="journal article" date="2014" name="Nat. Commun.">
        <title>Genomic adaptations of the halophilic Dead Sea filamentous fungus Eurotium rubrum.</title>
        <authorList>
            <person name="Kis-Papo T."/>
            <person name="Weig A.R."/>
            <person name="Riley R."/>
            <person name="Persoh D."/>
            <person name="Salamov A."/>
            <person name="Sun H."/>
            <person name="Lipzen A."/>
            <person name="Wasser S.P."/>
            <person name="Rambold G."/>
            <person name="Grigoriev I.V."/>
            <person name="Nevo E."/>
        </authorList>
    </citation>
    <scope>NUCLEOTIDE SEQUENCE [LARGE SCALE GENOMIC DNA]</scope>
    <source>
        <strain evidence="3">CBS 135680</strain>
    </source>
</reference>
<accession>A0A017S9X3</accession>
<keyword evidence="3" id="KW-1185">Reference proteome</keyword>
<dbReference type="HOGENOM" id="CLU_2454329_0_0_1"/>
<keyword evidence="1" id="KW-0812">Transmembrane</keyword>
<name>A0A017S9X3_ASPRC</name>
<dbReference type="GeneID" id="63692881"/>
<keyword evidence="1" id="KW-0472">Membrane</keyword>
<dbReference type="EMBL" id="KK088430">
    <property type="protein sequence ID" value="EYE93586.1"/>
    <property type="molecule type" value="Genomic_DNA"/>
</dbReference>
<dbReference type="Proteomes" id="UP000019804">
    <property type="component" value="Unassembled WGS sequence"/>
</dbReference>
<evidence type="ECO:0000313" key="2">
    <source>
        <dbReference type="EMBL" id="EYE93586.1"/>
    </source>
</evidence>
<evidence type="ECO:0000256" key="1">
    <source>
        <dbReference type="SAM" id="Phobius"/>
    </source>
</evidence>
<evidence type="ECO:0000313" key="3">
    <source>
        <dbReference type="Proteomes" id="UP000019804"/>
    </source>
</evidence>
<sequence length="89" mass="10541">MLEPLPSVFWPDSPETSNTRESAVRSTFLFLSFLIYYYFFFFFFFFFFFNFFFFFVCGAVHCQCQCVSSIVNKVSSQKRAIAVIQPKLS</sequence>